<dbReference type="AlphaFoldDB" id="D8LYS7"/>
<accession>D8LYS7</accession>
<keyword evidence="5 10" id="KW-0540">Nuclease</keyword>
<comment type="cofactor">
    <cofactor evidence="3">
        <name>Mg(2+)</name>
        <dbReference type="ChEBI" id="CHEBI:18420"/>
    </cofactor>
</comment>
<dbReference type="Proteomes" id="UP000008312">
    <property type="component" value="Unassembled WGS sequence"/>
</dbReference>
<dbReference type="PROSITE" id="PS51975">
    <property type="entry name" value="RNASE_H_2"/>
    <property type="match status" value="1"/>
</dbReference>
<dbReference type="InterPro" id="IPR023160">
    <property type="entry name" value="RNase_HII_hlx-loop-hlx_cap_dom"/>
</dbReference>
<evidence type="ECO:0000256" key="8">
    <source>
        <dbReference type="ARBA" id="ARBA00022801"/>
    </source>
</evidence>
<evidence type="ECO:0000313" key="12">
    <source>
        <dbReference type="EMBL" id="CBK20732.2"/>
    </source>
</evidence>
<dbReference type="GO" id="GO:0006298">
    <property type="term" value="P:mismatch repair"/>
    <property type="evidence" value="ECO:0007669"/>
    <property type="project" value="TreeGrafter"/>
</dbReference>
<keyword evidence="13" id="KW-1185">Reference proteome</keyword>
<dbReference type="PANTHER" id="PTHR10954">
    <property type="entry name" value="RIBONUCLEASE H2 SUBUNIT A"/>
    <property type="match status" value="1"/>
</dbReference>
<dbReference type="EMBL" id="FN668639">
    <property type="protein sequence ID" value="CBK20732.2"/>
    <property type="molecule type" value="Genomic_DNA"/>
</dbReference>
<sequence>MSHNAAISMISELLRMKVRVSEVYIDTVGPAAKYEAKLNQTFNFTNIKFKVAPKADSLYKCVSAASIVAKTHRDAIIEQHPWEEPCMQDRLIGKLGSGYPSDPMTVQFLESVMDPVFGFPTFIRFSWSTASRMLQEKQAAPVIWKNEVEKEPPLKRFEYEAAMQRRCGITKSEF</sequence>
<evidence type="ECO:0000256" key="6">
    <source>
        <dbReference type="ARBA" id="ARBA00022723"/>
    </source>
</evidence>
<dbReference type="FunFam" id="1.10.10.460:FF:000001">
    <property type="entry name" value="Ribonuclease"/>
    <property type="match status" value="1"/>
</dbReference>
<dbReference type="Gene3D" id="1.10.10.460">
    <property type="entry name" value="Ribonuclease hii. Domain 2"/>
    <property type="match status" value="1"/>
</dbReference>
<dbReference type="Gene3D" id="3.30.420.10">
    <property type="entry name" value="Ribonuclease H-like superfamily/Ribonuclease H"/>
    <property type="match status" value="1"/>
</dbReference>
<dbReference type="GO" id="GO:0032299">
    <property type="term" value="C:ribonuclease H2 complex"/>
    <property type="evidence" value="ECO:0007669"/>
    <property type="project" value="TreeGrafter"/>
</dbReference>
<evidence type="ECO:0000256" key="2">
    <source>
        <dbReference type="ARBA" id="ARBA00001936"/>
    </source>
</evidence>
<dbReference type="FunCoup" id="D8LYS7">
    <property type="interactions" value="246"/>
</dbReference>
<keyword evidence="7 10" id="KW-0255">Endonuclease</keyword>
<dbReference type="PANTHER" id="PTHR10954:SF7">
    <property type="entry name" value="RIBONUCLEASE H2 SUBUNIT A"/>
    <property type="match status" value="1"/>
</dbReference>
<evidence type="ECO:0000256" key="10">
    <source>
        <dbReference type="RuleBase" id="RU003515"/>
    </source>
</evidence>
<feature type="domain" description="RNase H type-2" evidence="11">
    <location>
        <begin position="1"/>
        <end position="139"/>
    </location>
</feature>
<comment type="function">
    <text evidence="10">Endonuclease that specifically degrades the RNA of RNA-DNA hybrids.</text>
</comment>
<dbReference type="EC" id="3.1.26.4" evidence="10"/>
<organism evidence="12">
    <name type="scientific">Blastocystis hominis</name>
    <dbReference type="NCBI Taxonomy" id="12968"/>
    <lineage>
        <taxon>Eukaryota</taxon>
        <taxon>Sar</taxon>
        <taxon>Stramenopiles</taxon>
        <taxon>Bigyra</taxon>
        <taxon>Opalozoa</taxon>
        <taxon>Opalinata</taxon>
        <taxon>Blastocystidae</taxon>
        <taxon>Blastocystis</taxon>
    </lineage>
</organism>
<gene>
    <name evidence="12" type="ORF">GSBLH_T00001011001</name>
</gene>
<dbReference type="Pfam" id="PF01351">
    <property type="entry name" value="RNase_HII"/>
    <property type="match status" value="1"/>
</dbReference>
<dbReference type="InterPro" id="IPR024567">
    <property type="entry name" value="RNase_HII/HIII_dom"/>
</dbReference>
<dbReference type="InterPro" id="IPR001352">
    <property type="entry name" value="RNase_HII/HIII"/>
</dbReference>
<dbReference type="GO" id="GO:0004523">
    <property type="term" value="F:RNA-DNA hybrid ribonuclease activity"/>
    <property type="evidence" value="ECO:0007669"/>
    <property type="project" value="UniProtKB-EC"/>
</dbReference>
<evidence type="ECO:0000256" key="1">
    <source>
        <dbReference type="ARBA" id="ARBA00000077"/>
    </source>
</evidence>
<evidence type="ECO:0000256" key="4">
    <source>
        <dbReference type="ARBA" id="ARBA00007058"/>
    </source>
</evidence>
<dbReference type="RefSeq" id="XP_012894780.1">
    <property type="nucleotide sequence ID" value="XM_013039326.1"/>
</dbReference>
<evidence type="ECO:0000256" key="3">
    <source>
        <dbReference type="ARBA" id="ARBA00001946"/>
    </source>
</evidence>
<dbReference type="GeneID" id="24918295"/>
<comment type="caution">
    <text evidence="9">Lacks conserved residue(s) required for the propagation of feature annotation.</text>
</comment>
<evidence type="ECO:0000256" key="7">
    <source>
        <dbReference type="ARBA" id="ARBA00022759"/>
    </source>
</evidence>
<dbReference type="GO" id="GO:0003723">
    <property type="term" value="F:RNA binding"/>
    <property type="evidence" value="ECO:0007669"/>
    <property type="project" value="UniProtKB-UniRule"/>
</dbReference>
<dbReference type="SUPFAM" id="SSF53098">
    <property type="entry name" value="Ribonuclease H-like"/>
    <property type="match status" value="1"/>
</dbReference>
<protein>
    <recommendedName>
        <fullName evidence="10">Ribonuclease</fullName>
        <ecNumber evidence="10">3.1.26.4</ecNumber>
    </recommendedName>
</protein>
<dbReference type="OrthoDB" id="7462577at2759"/>
<evidence type="ECO:0000313" key="13">
    <source>
        <dbReference type="Proteomes" id="UP000008312"/>
    </source>
</evidence>
<comment type="cofactor">
    <cofactor evidence="2">
        <name>Mn(2+)</name>
        <dbReference type="ChEBI" id="CHEBI:29035"/>
    </cofactor>
</comment>
<dbReference type="InterPro" id="IPR012337">
    <property type="entry name" value="RNaseH-like_sf"/>
</dbReference>
<dbReference type="InterPro" id="IPR036397">
    <property type="entry name" value="RNaseH_sf"/>
</dbReference>
<evidence type="ECO:0000259" key="11">
    <source>
        <dbReference type="PROSITE" id="PS51975"/>
    </source>
</evidence>
<proteinExistence type="inferred from homology"/>
<dbReference type="GO" id="GO:0043137">
    <property type="term" value="P:DNA replication, removal of RNA primer"/>
    <property type="evidence" value="ECO:0007669"/>
    <property type="project" value="TreeGrafter"/>
</dbReference>
<keyword evidence="8 10" id="KW-0378">Hydrolase</keyword>
<evidence type="ECO:0000256" key="9">
    <source>
        <dbReference type="PROSITE-ProRule" id="PRU01319"/>
    </source>
</evidence>
<dbReference type="InParanoid" id="D8LYS7"/>
<dbReference type="GO" id="GO:0046872">
    <property type="term" value="F:metal ion binding"/>
    <property type="evidence" value="ECO:0007669"/>
    <property type="project" value="UniProtKB-KW"/>
</dbReference>
<keyword evidence="6" id="KW-0479">Metal-binding</keyword>
<reference evidence="12" key="1">
    <citation type="submission" date="2010-02" db="EMBL/GenBank/DDBJ databases">
        <title>Sequencing and annotation of the Blastocystis hominis genome.</title>
        <authorList>
            <person name="Wincker P."/>
        </authorList>
    </citation>
    <scope>NUCLEOTIDE SEQUENCE</scope>
    <source>
        <strain evidence="12">Singapore isolate B</strain>
    </source>
</reference>
<comment type="similarity">
    <text evidence="4">Belongs to the RNase HII family. Eukaryotic subfamily.</text>
</comment>
<name>D8LYS7_BLAHO</name>
<comment type="catalytic activity">
    <reaction evidence="1 10">
        <text>Endonucleolytic cleavage to 5'-phosphomonoester.</text>
        <dbReference type="EC" id="3.1.26.4"/>
    </reaction>
</comment>
<evidence type="ECO:0000256" key="5">
    <source>
        <dbReference type="ARBA" id="ARBA00022722"/>
    </source>
</evidence>